<accession>A0A1W2TX22</accession>
<keyword evidence="3" id="KW-1185">Reference proteome</keyword>
<evidence type="ECO:0000256" key="1">
    <source>
        <dbReference type="SAM" id="SignalP"/>
    </source>
</evidence>
<feature type="signal peptide" evidence="1">
    <location>
        <begin position="1"/>
        <end position="18"/>
    </location>
</feature>
<organism evidence="2">
    <name type="scientific">Rosellinia necatrix</name>
    <name type="common">White root-rot fungus</name>
    <dbReference type="NCBI Taxonomy" id="77044"/>
    <lineage>
        <taxon>Eukaryota</taxon>
        <taxon>Fungi</taxon>
        <taxon>Dikarya</taxon>
        <taxon>Ascomycota</taxon>
        <taxon>Pezizomycotina</taxon>
        <taxon>Sordariomycetes</taxon>
        <taxon>Xylariomycetidae</taxon>
        <taxon>Xylariales</taxon>
        <taxon>Xylariaceae</taxon>
        <taxon>Rosellinia</taxon>
    </lineage>
</organism>
<proteinExistence type="predicted"/>
<reference evidence="2" key="1">
    <citation type="submission" date="2016-03" db="EMBL/GenBank/DDBJ databases">
        <title>Draft genome sequence of Rosellinia necatrix.</title>
        <authorList>
            <person name="Kanematsu S."/>
        </authorList>
    </citation>
    <scope>NUCLEOTIDE SEQUENCE [LARGE SCALE GENOMIC DNA]</scope>
    <source>
        <strain evidence="2">W97</strain>
    </source>
</reference>
<dbReference type="STRING" id="77044.A0A1W2TX22"/>
<feature type="chain" id="PRO_5010729909" evidence="1">
    <location>
        <begin position="19"/>
        <end position="319"/>
    </location>
</feature>
<name>A0A1W2TX22_ROSNE</name>
<gene>
    <name evidence="2" type="ORF">SAMD00023353_5900380</name>
</gene>
<keyword evidence="1" id="KW-0732">Signal</keyword>
<dbReference type="AlphaFoldDB" id="A0A1W2TX22"/>
<evidence type="ECO:0000313" key="3">
    <source>
        <dbReference type="Proteomes" id="UP000054516"/>
    </source>
</evidence>
<evidence type="ECO:0000313" key="2">
    <source>
        <dbReference type="EMBL" id="GAP93222.2"/>
    </source>
</evidence>
<protein>
    <submittedName>
        <fullName evidence="2">Uncharacterized protein</fullName>
    </submittedName>
</protein>
<dbReference type="Proteomes" id="UP000054516">
    <property type="component" value="Unassembled WGS sequence"/>
</dbReference>
<dbReference type="EMBL" id="DF977504">
    <property type="protein sequence ID" value="GAP93222.2"/>
    <property type="molecule type" value="Genomic_DNA"/>
</dbReference>
<dbReference type="OMA" id="YHFFISE"/>
<dbReference type="OrthoDB" id="3836772at2759"/>
<sequence length="319" mass="34302">MYFLTVILGTLLPALAAATPVEVTTTSAAATASPTVVRHWTLDEVSRKRGVRNQACRWHMVVRQSSPVSGNSTAADVTCDFQVLSERGFDCSKVPFARTRCSEEDHSSFYVSASHNDNGFVVVLVENLDEDAQAFFGFHDGALDAGGDIAPQTSPATASPYGRGSGGAASAAMLALDDGTEADGQAQRLWRVLNGVHQMDSVKHRVDMAFEIRTSRYATAKTCFLRVYAPRGANLAKLQFYDKKCDGTNFYVSWGYMESSDAGIMTLVGPKRNMMAFFGFPNISASMFLKQAGPSAVLPCSCGQPPISNSDDMGGEKEA</sequence>